<dbReference type="InterPro" id="IPR011990">
    <property type="entry name" value="TPR-like_helical_dom_sf"/>
</dbReference>
<dbReference type="PANTHER" id="PTHR12788">
    <property type="entry name" value="PROTEIN-TYROSINE SULFOTRANSFERASE 2"/>
    <property type="match status" value="1"/>
</dbReference>
<protein>
    <submittedName>
        <fullName evidence="2">Tetratricopeptide repeat protein</fullName>
    </submittedName>
</protein>
<dbReference type="SUPFAM" id="SSF52540">
    <property type="entry name" value="P-loop containing nucleoside triphosphate hydrolases"/>
    <property type="match status" value="1"/>
</dbReference>
<dbReference type="EMBL" id="WNJL01000037">
    <property type="protein sequence ID" value="NDU43591.1"/>
    <property type="molecule type" value="Genomic_DNA"/>
</dbReference>
<evidence type="ECO:0000313" key="2">
    <source>
        <dbReference type="EMBL" id="NDU43591.1"/>
    </source>
</evidence>
<name>A0A845UCB4_9PROT</name>
<dbReference type="RefSeq" id="WP_163098769.1">
    <property type="nucleotide sequence ID" value="NZ_CP127523.1"/>
</dbReference>
<sequence>MPEITVEVNNLVFFEVDRALRSRDVGQAEAIAIDYLRAHKNVDAEWFFLLGMIYYKNLLFKEAAIIFNRAHVSVPNSLKFALQLARSYQMLGHYGKSEAILLPLLASDADNDQVLMLLAVCADVAGKREDALAFIDRSIIVNDANVEAKYLKVSLLSNAGHPDSAISLLDHIVNRHGDSDRVAALRSFALERQGKYQEAFATVERLMPNTDLHAVALAYGRAAMHCDTSTRRSSFNGIKEWLTKNELFLLSSQDRSSLIFILGDLADKLGNFEEAYSFYIKANSSACVERYDRSAVSMFVGRCMRYEPNNICGINNNRENIFIVGMPRAGSSLIEKMLVKSGEIFGHGEPGYVGRVVRQISNGDVVNYLGFLDDLNKNSVLSLATRLKAAYRLVGGNLKHADKMLFNYQFVPLIVKLFPDARIIHVVRDYRDVALSCFAHNFSGNHPYKFTISDIIFQFRAHIEIMNRWKLLFPENIITIEYERLVYYPTSVMPEISKFIGIIPNYDFTRFHELNTACITSSYAQVKQPLYRTAIGRWHLYQDIIDFE</sequence>
<gene>
    <name evidence="2" type="ORF">GL267_13450</name>
</gene>
<evidence type="ECO:0000256" key="1">
    <source>
        <dbReference type="ARBA" id="ARBA00022679"/>
    </source>
</evidence>
<reference evidence="2" key="1">
    <citation type="submission" date="2019-11" db="EMBL/GenBank/DDBJ databases">
        <title>Acidithiobacillus ferrianus sp. nov.: a facultatively anaerobic and extremely acidophilic chemolithoautotroph.</title>
        <authorList>
            <person name="Norris P.R."/>
            <person name="Falagan C."/>
            <person name="Moya-Beltran A."/>
            <person name="Castro M."/>
            <person name="Quatrini R."/>
            <person name="Johnson D.B."/>
        </authorList>
    </citation>
    <scope>NUCLEOTIDE SEQUENCE [LARGE SCALE GENOMIC DNA]</scope>
    <source>
        <strain evidence="2">MG</strain>
    </source>
</reference>
<dbReference type="Gene3D" id="1.25.40.10">
    <property type="entry name" value="Tetratricopeptide repeat domain"/>
    <property type="match status" value="1"/>
</dbReference>
<dbReference type="SUPFAM" id="SSF48452">
    <property type="entry name" value="TPR-like"/>
    <property type="match status" value="1"/>
</dbReference>
<dbReference type="Gene3D" id="3.40.50.300">
    <property type="entry name" value="P-loop containing nucleotide triphosphate hydrolases"/>
    <property type="match status" value="1"/>
</dbReference>
<dbReference type="InterPro" id="IPR026634">
    <property type="entry name" value="TPST-like"/>
</dbReference>
<accession>A0A845UCB4</accession>
<dbReference type="GO" id="GO:0008476">
    <property type="term" value="F:protein-tyrosine sulfotransferase activity"/>
    <property type="evidence" value="ECO:0007669"/>
    <property type="project" value="InterPro"/>
</dbReference>
<dbReference type="Pfam" id="PF13432">
    <property type="entry name" value="TPR_16"/>
    <property type="match status" value="2"/>
</dbReference>
<dbReference type="Pfam" id="PF13469">
    <property type="entry name" value="Sulfotransfer_3"/>
    <property type="match status" value="1"/>
</dbReference>
<comment type="caution">
    <text evidence="2">The sequence shown here is derived from an EMBL/GenBank/DDBJ whole genome shotgun (WGS) entry which is preliminary data.</text>
</comment>
<proteinExistence type="predicted"/>
<dbReference type="InterPro" id="IPR027417">
    <property type="entry name" value="P-loop_NTPase"/>
</dbReference>
<organism evidence="2">
    <name type="scientific">Acidithiobacillus ferrianus</name>
    <dbReference type="NCBI Taxonomy" id="2678518"/>
    <lineage>
        <taxon>Bacteria</taxon>
        <taxon>Pseudomonadati</taxon>
        <taxon>Pseudomonadota</taxon>
        <taxon>Acidithiobacillia</taxon>
        <taxon>Acidithiobacillales</taxon>
        <taxon>Acidithiobacillaceae</taxon>
        <taxon>Acidithiobacillus</taxon>
    </lineage>
</organism>
<dbReference type="PANTHER" id="PTHR12788:SF10">
    <property type="entry name" value="PROTEIN-TYROSINE SULFOTRANSFERASE"/>
    <property type="match status" value="1"/>
</dbReference>
<keyword evidence="1" id="KW-0808">Transferase</keyword>
<dbReference type="AlphaFoldDB" id="A0A845UCB4"/>